<dbReference type="RefSeq" id="WP_109985789.1">
    <property type="nucleotide sequence ID" value="NZ_QGTD01000021.1"/>
</dbReference>
<feature type="transmembrane region" description="Helical" evidence="1">
    <location>
        <begin position="179"/>
        <end position="207"/>
    </location>
</feature>
<accession>A0A317KU23</accession>
<dbReference type="Proteomes" id="UP000245624">
    <property type="component" value="Unassembled WGS sequence"/>
</dbReference>
<feature type="transmembrane region" description="Helical" evidence="1">
    <location>
        <begin position="227"/>
        <end position="247"/>
    </location>
</feature>
<evidence type="ECO:0000256" key="1">
    <source>
        <dbReference type="SAM" id="Phobius"/>
    </source>
</evidence>
<dbReference type="EMBL" id="QGTD01000021">
    <property type="protein sequence ID" value="PWU66664.1"/>
    <property type="molecule type" value="Genomic_DNA"/>
</dbReference>
<dbReference type="OrthoDB" id="2081522at2"/>
<evidence type="ECO:0000313" key="3">
    <source>
        <dbReference type="Proteomes" id="UP000245624"/>
    </source>
</evidence>
<reference evidence="2 3" key="1">
    <citation type="submission" date="2018-05" db="EMBL/GenBank/DDBJ databases">
        <title>Genomic analysis of Gracilibacillus dipsosauri DD1 reveals novel features of a salt-tolerant amylase.</title>
        <authorList>
            <person name="Deutch C.E."/>
            <person name="Yang S."/>
        </authorList>
    </citation>
    <scope>NUCLEOTIDE SEQUENCE [LARGE SCALE GENOMIC DNA]</scope>
    <source>
        <strain evidence="2 3">DD1</strain>
    </source>
</reference>
<keyword evidence="3" id="KW-1185">Reference proteome</keyword>
<comment type="caution">
    <text evidence="2">The sequence shown here is derived from an EMBL/GenBank/DDBJ whole genome shotgun (WGS) entry which is preliminary data.</text>
</comment>
<evidence type="ECO:0008006" key="4">
    <source>
        <dbReference type="Google" id="ProtNLM"/>
    </source>
</evidence>
<feature type="transmembrane region" description="Helical" evidence="1">
    <location>
        <begin position="61"/>
        <end position="80"/>
    </location>
</feature>
<evidence type="ECO:0000313" key="2">
    <source>
        <dbReference type="EMBL" id="PWU66664.1"/>
    </source>
</evidence>
<protein>
    <recommendedName>
        <fullName evidence="4">ABC transporter permease</fullName>
    </recommendedName>
</protein>
<sequence length="254" mass="28231">MKHLINADFKKISFLTSHRNYLIVLSLLSISFGLIFLFTLGVTQGKDLTELPAMEVIDISLLGMDVAAIMLIIFSATFISKEFSHDAIHTSLAITPLRQKFYLSKILFIMILSLIISITLTLIIFGLDQLVLLTNNMRTVSLNDQVLLSKLFGTVILPLFYSLLSAAGTFYFRSAAGGIIFAIGVMFLPALIKLFPASFSDMVLMLLPEKSLHTLTEMSTVTFNGQLMSAILILLSWILISNILGLWKLKKADF</sequence>
<proteinExistence type="predicted"/>
<keyword evidence="1" id="KW-1133">Transmembrane helix</keyword>
<name>A0A317KU23_9BACI</name>
<feature type="transmembrane region" description="Helical" evidence="1">
    <location>
        <begin position="21"/>
        <end position="41"/>
    </location>
</feature>
<keyword evidence="1" id="KW-0812">Transmembrane</keyword>
<keyword evidence="1" id="KW-0472">Membrane</keyword>
<organism evidence="2 3">
    <name type="scientific">Gracilibacillus dipsosauri</name>
    <dbReference type="NCBI Taxonomy" id="178340"/>
    <lineage>
        <taxon>Bacteria</taxon>
        <taxon>Bacillati</taxon>
        <taxon>Bacillota</taxon>
        <taxon>Bacilli</taxon>
        <taxon>Bacillales</taxon>
        <taxon>Bacillaceae</taxon>
        <taxon>Gracilibacillus</taxon>
    </lineage>
</organism>
<feature type="transmembrane region" description="Helical" evidence="1">
    <location>
        <begin position="147"/>
        <end position="172"/>
    </location>
</feature>
<dbReference type="AlphaFoldDB" id="A0A317KU23"/>
<feature type="transmembrane region" description="Helical" evidence="1">
    <location>
        <begin position="101"/>
        <end position="127"/>
    </location>
</feature>
<gene>
    <name evidence="2" type="ORF">DLJ74_19835</name>
</gene>